<comment type="caution">
    <text evidence="1">The sequence shown here is derived from an EMBL/GenBank/DDBJ whole genome shotgun (WGS) entry which is preliminary data.</text>
</comment>
<evidence type="ECO:0000313" key="1">
    <source>
        <dbReference type="EMBL" id="MFC6996449.1"/>
    </source>
</evidence>
<organism evidence="1 2">
    <name type="scientific">Rufibacter roseus</name>
    <dbReference type="NCBI Taxonomy" id="1567108"/>
    <lineage>
        <taxon>Bacteria</taxon>
        <taxon>Pseudomonadati</taxon>
        <taxon>Bacteroidota</taxon>
        <taxon>Cytophagia</taxon>
        <taxon>Cytophagales</taxon>
        <taxon>Hymenobacteraceae</taxon>
        <taxon>Rufibacter</taxon>
    </lineage>
</organism>
<dbReference type="RefSeq" id="WP_066620378.1">
    <property type="nucleotide sequence ID" value="NZ_JBHSYQ010000003.1"/>
</dbReference>
<sequence>MKKLVIWLVVLTALGVTGYLLYQRYGQGPEYSLYQIHKAIDNRDMAALEKYVDVERTTASLLDQTVQAGMAELPEEQRNMAALLLGMAIASQKDEVLQALRLEIERYVEQGKTGGPPAGMSPEDWEDVQALLPLDRLLQESQLLNSRIDGISYVNTQDSLAVVGLNLLTPAQKDPIVVELQMRNRQTHWQVIGLPNAGQVLKKLGVLDVWRQSQTMPQLRM</sequence>
<protein>
    <submittedName>
        <fullName evidence="1">DUF2939 domain-containing protein</fullName>
    </submittedName>
</protein>
<reference evidence="2" key="1">
    <citation type="journal article" date="2019" name="Int. J. Syst. Evol. Microbiol.">
        <title>The Global Catalogue of Microorganisms (GCM) 10K type strain sequencing project: providing services to taxonomists for standard genome sequencing and annotation.</title>
        <authorList>
            <consortium name="The Broad Institute Genomics Platform"/>
            <consortium name="The Broad Institute Genome Sequencing Center for Infectious Disease"/>
            <person name="Wu L."/>
            <person name="Ma J."/>
        </authorList>
    </citation>
    <scope>NUCLEOTIDE SEQUENCE [LARGE SCALE GENOMIC DNA]</scope>
    <source>
        <strain evidence="2">CGMCC 4.7393</strain>
    </source>
</reference>
<dbReference type="InterPro" id="IPR021330">
    <property type="entry name" value="DUF2939"/>
</dbReference>
<accession>A0ABW2DIC0</accession>
<proteinExistence type="predicted"/>
<dbReference type="EMBL" id="JBHSYQ010000003">
    <property type="protein sequence ID" value="MFC6996449.1"/>
    <property type="molecule type" value="Genomic_DNA"/>
</dbReference>
<keyword evidence="2" id="KW-1185">Reference proteome</keyword>
<evidence type="ECO:0000313" key="2">
    <source>
        <dbReference type="Proteomes" id="UP001596405"/>
    </source>
</evidence>
<dbReference type="Pfam" id="PF11159">
    <property type="entry name" value="DUF2939"/>
    <property type="match status" value="1"/>
</dbReference>
<gene>
    <name evidence="1" type="ORF">ACFQHR_02380</name>
</gene>
<name>A0ABW2DIC0_9BACT</name>
<dbReference type="Proteomes" id="UP001596405">
    <property type="component" value="Unassembled WGS sequence"/>
</dbReference>